<evidence type="ECO:0000313" key="3">
    <source>
        <dbReference type="EMBL" id="KAA6370161.1"/>
    </source>
</evidence>
<keyword evidence="1" id="KW-0175">Coiled coil</keyword>
<protein>
    <submittedName>
        <fullName evidence="3">Uncharacterized protein</fullName>
    </submittedName>
</protein>
<name>A0A5J4UJB2_9EUKA</name>
<comment type="caution">
    <text evidence="3">The sequence shown here is derived from an EMBL/GenBank/DDBJ whole genome shotgun (WGS) entry which is preliminary data.</text>
</comment>
<dbReference type="Proteomes" id="UP000324800">
    <property type="component" value="Unassembled WGS sequence"/>
</dbReference>
<dbReference type="EMBL" id="SNRW01015665">
    <property type="protein sequence ID" value="KAA6370161.1"/>
    <property type="molecule type" value="Genomic_DNA"/>
</dbReference>
<sequence length="495" mass="56808">MLIVVLVVIHLSYSQLFSARIVESDQRSTQRAVIKAFVPHHDNTYFDEIILKKQYNKILDDTGASWEPQGNINITMKHYSSWATFALANGRMAYNSREKILSLTESSCQADGQCCPKQGISRYLEQDLDNSYKVFDIESGRFEEEMQISIQIDDDSNVLFEKEIIITSNGQLHQIDEEIDIQMFSLPHLPPLWPNSLEAETLRQMRKQQMQPAQSPIAELDGYCLIFKTNDPDFVPHTGSELRQMQLIKKEVFAGWSKDKALQSVWLRNRHLMEMDSLINSQTFRTEISSFTNNEQFNISDNAMKQSVISRATCAQQRNRIGISKECYLSLISCEQEENEIIKTTVQNPLDQFAIAKTSLGEFFDNFQFEFNEEENINLHSFLLNVSGGLGGGIWITANPEKLYLKIQSPEPKIVGAGVISTNNYKSRLEETKEEVQQERDIIDEEGLRRVLNAYVIVQNKGLNEGEVDVNNSKEFHFGLVQTRQFHCMIEVLCE</sequence>
<dbReference type="AlphaFoldDB" id="A0A5J4UJB2"/>
<organism evidence="3 4">
    <name type="scientific">Streblomastix strix</name>
    <dbReference type="NCBI Taxonomy" id="222440"/>
    <lineage>
        <taxon>Eukaryota</taxon>
        <taxon>Metamonada</taxon>
        <taxon>Preaxostyla</taxon>
        <taxon>Oxymonadida</taxon>
        <taxon>Streblomastigidae</taxon>
        <taxon>Streblomastix</taxon>
    </lineage>
</organism>
<feature type="chain" id="PRO_5023908920" evidence="2">
    <location>
        <begin position="20"/>
        <end position="495"/>
    </location>
</feature>
<feature type="coiled-coil region" evidence="1">
    <location>
        <begin position="422"/>
        <end position="449"/>
    </location>
</feature>
<evidence type="ECO:0000256" key="2">
    <source>
        <dbReference type="SAM" id="SignalP"/>
    </source>
</evidence>
<reference evidence="3 4" key="1">
    <citation type="submission" date="2019-03" db="EMBL/GenBank/DDBJ databases">
        <title>Single cell metagenomics reveals metabolic interactions within the superorganism composed of flagellate Streblomastix strix and complex community of Bacteroidetes bacteria on its surface.</title>
        <authorList>
            <person name="Treitli S.C."/>
            <person name="Kolisko M."/>
            <person name="Husnik F."/>
            <person name="Keeling P."/>
            <person name="Hampl V."/>
        </authorList>
    </citation>
    <scope>NUCLEOTIDE SEQUENCE [LARGE SCALE GENOMIC DNA]</scope>
    <source>
        <strain evidence="3">ST1C</strain>
    </source>
</reference>
<evidence type="ECO:0000256" key="1">
    <source>
        <dbReference type="SAM" id="Coils"/>
    </source>
</evidence>
<proteinExistence type="predicted"/>
<accession>A0A5J4UJB2</accession>
<keyword evidence="2" id="KW-0732">Signal</keyword>
<gene>
    <name evidence="3" type="ORF">EZS28_034312</name>
</gene>
<feature type="signal peptide" evidence="2">
    <location>
        <begin position="1"/>
        <end position="19"/>
    </location>
</feature>
<evidence type="ECO:0000313" key="4">
    <source>
        <dbReference type="Proteomes" id="UP000324800"/>
    </source>
</evidence>